<proteinExistence type="predicted"/>
<dbReference type="Pfam" id="PF07954">
    <property type="entry name" value="DUF1689"/>
    <property type="match status" value="1"/>
</dbReference>
<feature type="compositionally biased region" description="Basic and acidic residues" evidence="1">
    <location>
        <begin position="322"/>
        <end position="337"/>
    </location>
</feature>
<dbReference type="InParanoid" id="G0V8X9"/>
<keyword evidence="2" id="KW-1133">Transmembrane helix</keyword>
<dbReference type="HOGENOM" id="CLU_072880_0_0_1"/>
<dbReference type="OMA" id="EHIMKDP"/>
<feature type="transmembrane region" description="Helical" evidence="2">
    <location>
        <begin position="57"/>
        <end position="77"/>
    </location>
</feature>
<feature type="region of interest" description="Disordered" evidence="1">
    <location>
        <begin position="128"/>
        <end position="149"/>
    </location>
</feature>
<gene>
    <name evidence="3" type="primary">NCAS0A13700</name>
    <name evidence="3" type="ordered locus">NCAS_0A13700</name>
</gene>
<protein>
    <submittedName>
        <fullName evidence="3">Uncharacterized protein</fullName>
    </submittedName>
</protein>
<dbReference type="InterPro" id="IPR012470">
    <property type="entry name" value="Pup1-like"/>
</dbReference>
<dbReference type="OrthoDB" id="4036490at2759"/>
<keyword evidence="2" id="KW-0472">Membrane</keyword>
<reference evidence="3 4" key="1">
    <citation type="journal article" date="2011" name="Proc. Natl. Acad. Sci. U.S.A.">
        <title>Evolutionary erosion of yeast sex chromosomes by mating-type switching accidents.</title>
        <authorList>
            <person name="Gordon J.L."/>
            <person name="Armisen D."/>
            <person name="Proux-Wera E."/>
            <person name="Oheigeartaigh S.S."/>
            <person name="Byrne K.P."/>
            <person name="Wolfe K.H."/>
        </authorList>
    </citation>
    <scope>NUCLEOTIDE SEQUENCE [LARGE SCALE GENOMIC DNA]</scope>
    <source>
        <strain evidence="4">ATCC 76901 / BCRC 22586 / CBS 4309 / NBRC 1992 / NRRL Y-12630</strain>
    </source>
</reference>
<reference key="2">
    <citation type="submission" date="2011-08" db="EMBL/GenBank/DDBJ databases">
        <title>Genome sequence of Naumovozyma castellii.</title>
        <authorList>
            <person name="Gordon J.L."/>
            <person name="Armisen D."/>
            <person name="Proux-Wera E."/>
            <person name="OhEigeartaigh S.S."/>
            <person name="Byrne K.P."/>
            <person name="Wolfe K.H."/>
        </authorList>
    </citation>
    <scope>NUCLEOTIDE SEQUENCE</scope>
    <source>
        <strain>Type strain:CBS 4309</strain>
    </source>
</reference>
<dbReference type="AlphaFoldDB" id="G0V8X9"/>
<feature type="compositionally biased region" description="Polar residues" evidence="1">
    <location>
        <begin position="221"/>
        <end position="235"/>
    </location>
</feature>
<keyword evidence="4" id="KW-1185">Reference proteome</keyword>
<feature type="region of interest" description="Disordered" evidence="1">
    <location>
        <begin position="199"/>
        <end position="337"/>
    </location>
</feature>
<feature type="compositionally biased region" description="Low complexity" evidence="1">
    <location>
        <begin position="294"/>
        <end position="314"/>
    </location>
</feature>
<evidence type="ECO:0000256" key="2">
    <source>
        <dbReference type="SAM" id="Phobius"/>
    </source>
</evidence>
<dbReference type="FunCoup" id="G0V8X9">
    <property type="interactions" value="65"/>
</dbReference>
<dbReference type="eggNOG" id="ENOG502S01E">
    <property type="taxonomic scope" value="Eukaryota"/>
</dbReference>
<sequence length="337" mass="37872">MSDTPNKGKKNADLLNSPWFQSAYKSALEFYEKDQVLDGKDRLALHEKYKKIARGQLLSGWLGFTAVFGTPFVYRYYTTGAIRGVKVPRNFILGLVAMAATSHLAGNSIYQYQLNSLEYTPLEKFGTNEYGDRDATTEQQVNHQKTSDQKQYEMMRVLNNGSPTRWSMYFYTTFHHPERKLPDPKVKLQQMKELASGFGGFNSPIMHQRDPLGLYSKGPSGKNQENGVMRQSETVKNGAPSSFKEELNPQETNSRSSWDKVLQKSDKQSSWDRVRNGTLPSTSTGETGKDDLLSSDITSSSASSTPPDDTPIIPLDHPTQSEFDKLLEKERKGGADN</sequence>
<evidence type="ECO:0000256" key="1">
    <source>
        <dbReference type="SAM" id="MobiDB-lite"/>
    </source>
</evidence>
<evidence type="ECO:0000313" key="4">
    <source>
        <dbReference type="Proteomes" id="UP000001640"/>
    </source>
</evidence>
<name>G0V8X9_NAUCA</name>
<dbReference type="EMBL" id="HE576752">
    <property type="protein sequence ID" value="CCC67928.1"/>
    <property type="molecule type" value="Genomic_DNA"/>
</dbReference>
<dbReference type="KEGG" id="ncs:NCAS_0A13700"/>
<evidence type="ECO:0000313" key="3">
    <source>
        <dbReference type="EMBL" id="CCC67928.1"/>
    </source>
</evidence>
<dbReference type="Proteomes" id="UP000001640">
    <property type="component" value="Chromosome 1"/>
</dbReference>
<feature type="compositionally biased region" description="Basic and acidic residues" evidence="1">
    <location>
        <begin position="257"/>
        <end position="275"/>
    </location>
</feature>
<accession>G0V8X9</accession>
<keyword evidence="2" id="KW-0812">Transmembrane</keyword>
<organism evidence="3 4">
    <name type="scientific">Naumovozyma castellii</name>
    <name type="common">Yeast</name>
    <name type="synonym">Saccharomyces castellii</name>
    <dbReference type="NCBI Taxonomy" id="27288"/>
    <lineage>
        <taxon>Eukaryota</taxon>
        <taxon>Fungi</taxon>
        <taxon>Dikarya</taxon>
        <taxon>Ascomycota</taxon>
        <taxon>Saccharomycotina</taxon>
        <taxon>Saccharomycetes</taxon>
        <taxon>Saccharomycetales</taxon>
        <taxon>Saccharomycetaceae</taxon>
        <taxon>Naumovozyma</taxon>
    </lineage>
</organism>
<dbReference type="RefSeq" id="XP_003674308.1">
    <property type="nucleotide sequence ID" value="XM_003674260.1"/>
</dbReference>
<dbReference type="GeneID" id="96901406"/>